<evidence type="ECO:0000256" key="8">
    <source>
        <dbReference type="SAM" id="MobiDB-lite"/>
    </source>
</evidence>
<dbReference type="AlphaFoldDB" id="A0A7S1BMR3"/>
<feature type="domain" description="Myosin motor" evidence="9">
    <location>
        <begin position="1"/>
        <end position="129"/>
    </location>
</feature>
<dbReference type="InterPro" id="IPR001609">
    <property type="entry name" value="Myosin_head_motor_dom-like"/>
</dbReference>
<reference evidence="10" key="1">
    <citation type="submission" date="2021-01" db="EMBL/GenBank/DDBJ databases">
        <authorList>
            <person name="Corre E."/>
            <person name="Pelletier E."/>
            <person name="Niang G."/>
            <person name="Scheremetjew M."/>
            <person name="Finn R."/>
            <person name="Kale V."/>
            <person name="Holt S."/>
            <person name="Cochrane G."/>
            <person name="Meng A."/>
            <person name="Brown T."/>
            <person name="Cohen L."/>
        </authorList>
    </citation>
    <scope>NUCLEOTIDE SEQUENCE</scope>
    <source>
        <strain evidence="10">308</strain>
    </source>
</reference>
<dbReference type="GO" id="GO:0007015">
    <property type="term" value="P:actin filament organization"/>
    <property type="evidence" value="ECO:0007669"/>
    <property type="project" value="TreeGrafter"/>
</dbReference>
<dbReference type="GO" id="GO:0051015">
    <property type="term" value="F:actin filament binding"/>
    <property type="evidence" value="ECO:0007669"/>
    <property type="project" value="TreeGrafter"/>
</dbReference>
<keyword evidence="7" id="KW-0175">Coiled coil</keyword>
<dbReference type="Pfam" id="PF00612">
    <property type="entry name" value="IQ"/>
    <property type="match status" value="1"/>
</dbReference>
<feature type="coiled-coil region" evidence="7">
    <location>
        <begin position="429"/>
        <end position="456"/>
    </location>
</feature>
<dbReference type="Pfam" id="PF00063">
    <property type="entry name" value="Myosin_head"/>
    <property type="match status" value="1"/>
</dbReference>
<dbReference type="Gene3D" id="1.20.5.190">
    <property type="match status" value="1"/>
</dbReference>
<keyword evidence="3 6" id="KW-0518">Myosin</keyword>
<dbReference type="InterPro" id="IPR027417">
    <property type="entry name" value="P-loop_NTPase"/>
</dbReference>
<comment type="caution">
    <text evidence="6">Lacks conserved residue(s) required for the propagation of feature annotation.</text>
</comment>
<evidence type="ECO:0000256" key="1">
    <source>
        <dbReference type="ARBA" id="ARBA00022741"/>
    </source>
</evidence>
<dbReference type="GO" id="GO:0016459">
    <property type="term" value="C:myosin complex"/>
    <property type="evidence" value="ECO:0007669"/>
    <property type="project" value="UniProtKB-KW"/>
</dbReference>
<keyword evidence="5 6" id="KW-0009">Actin-binding</keyword>
<keyword evidence="4" id="KW-0505">Motor protein</keyword>
<dbReference type="GO" id="GO:0005737">
    <property type="term" value="C:cytoplasm"/>
    <property type="evidence" value="ECO:0007669"/>
    <property type="project" value="TreeGrafter"/>
</dbReference>
<feature type="compositionally biased region" description="Low complexity" evidence="8">
    <location>
        <begin position="475"/>
        <end position="485"/>
    </location>
</feature>
<evidence type="ECO:0000256" key="4">
    <source>
        <dbReference type="ARBA" id="ARBA00023175"/>
    </source>
</evidence>
<dbReference type="PROSITE" id="PS50096">
    <property type="entry name" value="IQ"/>
    <property type="match status" value="2"/>
</dbReference>
<comment type="similarity">
    <text evidence="6">Belongs to the TRAFAC class myosin-kinesin ATPase superfamily. Myosin family.</text>
</comment>
<dbReference type="InterPro" id="IPR036961">
    <property type="entry name" value="Kinesin_motor_dom_sf"/>
</dbReference>
<dbReference type="InterPro" id="IPR000048">
    <property type="entry name" value="IQ_motif_EF-hand-BS"/>
</dbReference>
<dbReference type="GO" id="GO:0005524">
    <property type="term" value="F:ATP binding"/>
    <property type="evidence" value="ECO:0007669"/>
    <property type="project" value="UniProtKB-KW"/>
</dbReference>
<evidence type="ECO:0000256" key="3">
    <source>
        <dbReference type="ARBA" id="ARBA00023123"/>
    </source>
</evidence>
<gene>
    <name evidence="10" type="ORF">CHYS00102_LOCUS17294</name>
</gene>
<evidence type="ECO:0000256" key="2">
    <source>
        <dbReference type="ARBA" id="ARBA00022840"/>
    </source>
</evidence>
<feature type="compositionally biased region" description="Acidic residues" evidence="8">
    <location>
        <begin position="501"/>
        <end position="511"/>
    </location>
</feature>
<dbReference type="PROSITE" id="PS51456">
    <property type="entry name" value="MYOSIN_MOTOR"/>
    <property type="match status" value="1"/>
</dbReference>
<dbReference type="GO" id="GO:0016020">
    <property type="term" value="C:membrane"/>
    <property type="evidence" value="ECO:0007669"/>
    <property type="project" value="TreeGrafter"/>
</dbReference>
<protein>
    <recommendedName>
        <fullName evidence="9">Myosin motor domain-containing protein</fullName>
    </recommendedName>
</protein>
<dbReference type="EMBL" id="HBFR01024104">
    <property type="protein sequence ID" value="CAD8890089.1"/>
    <property type="molecule type" value="Transcribed_RNA"/>
</dbReference>
<dbReference type="SUPFAM" id="SSF52540">
    <property type="entry name" value="P-loop containing nucleoside triphosphate hydrolases"/>
    <property type="match status" value="1"/>
</dbReference>
<evidence type="ECO:0000313" key="10">
    <source>
        <dbReference type="EMBL" id="CAD8890089.1"/>
    </source>
</evidence>
<dbReference type="PANTHER" id="PTHR13140:SF706">
    <property type="entry name" value="DILUTE CLASS UNCONVENTIONAL MYOSIN, ISOFORM C"/>
    <property type="match status" value="1"/>
</dbReference>
<keyword evidence="2" id="KW-0067">ATP-binding</keyword>
<sequence length="511" mass="59435">MRTIENTKVRYIRCIKPNKEMHPGRTDHKETLNQLTCAGLVEALTVSRHYFQHRLSVAFAIEQFRCLADSDLRDAILTDRQAYAERMFSALLADYVVRDTSTDARAYAVGLTKVYFREGSLEHLEARRQIVVTTAAVKIQRWIRTRLARWHFVALIRGAIRLQAKMRCRKERRKFLRQRQASIRLQTGFRAKRARSWLTEMKADEAATKIQRCPPSSYRYRCRGSQWQFIVELEAARKIQRFVRRRLAKDRFSSMLSVVVEDARKDSQMKEILGSLKECHKATPQDFVQLQGLLQESFAMLHYAREQMFKLRSDVSNLKLDNDVLSEDNEKLKERYAYTKETNSAMKISMTKLNTTNNVLLDSLSRQRIKINNKTKELRASSKEIQTLIDDFETTKAKMEEDHRAEMAHASKETARLVAQHHLAMVEKEKGQKLRENKLQKEMEMLRQELKEEEESYNISFTAMMSALDRKGRTSPSKSSAASSRHSLDSQMSAISGLSVEDFDEESTVEI</sequence>
<name>A0A7S1BMR3_9STRA</name>
<evidence type="ECO:0000259" key="9">
    <source>
        <dbReference type="PROSITE" id="PS51456"/>
    </source>
</evidence>
<keyword evidence="1" id="KW-0547">Nucleotide-binding</keyword>
<evidence type="ECO:0000256" key="7">
    <source>
        <dbReference type="SAM" id="Coils"/>
    </source>
</evidence>
<organism evidence="10">
    <name type="scientific">Corethron hystrix</name>
    <dbReference type="NCBI Taxonomy" id="216773"/>
    <lineage>
        <taxon>Eukaryota</taxon>
        <taxon>Sar</taxon>
        <taxon>Stramenopiles</taxon>
        <taxon>Ochrophyta</taxon>
        <taxon>Bacillariophyta</taxon>
        <taxon>Coscinodiscophyceae</taxon>
        <taxon>Corethrophycidae</taxon>
        <taxon>Corethrales</taxon>
        <taxon>Corethraceae</taxon>
        <taxon>Corethron</taxon>
    </lineage>
</organism>
<evidence type="ECO:0000256" key="6">
    <source>
        <dbReference type="PROSITE-ProRule" id="PRU00782"/>
    </source>
</evidence>
<evidence type="ECO:0000256" key="5">
    <source>
        <dbReference type="ARBA" id="ARBA00023203"/>
    </source>
</evidence>
<proteinExistence type="inferred from homology"/>
<dbReference type="Gene3D" id="3.30.70.1590">
    <property type="match status" value="1"/>
</dbReference>
<dbReference type="PANTHER" id="PTHR13140">
    <property type="entry name" value="MYOSIN"/>
    <property type="match status" value="1"/>
</dbReference>
<accession>A0A7S1BMR3</accession>
<dbReference type="Gene3D" id="3.40.850.10">
    <property type="entry name" value="Kinesin motor domain"/>
    <property type="match status" value="1"/>
</dbReference>
<dbReference type="GO" id="GO:0000146">
    <property type="term" value="F:microfilament motor activity"/>
    <property type="evidence" value="ECO:0007669"/>
    <property type="project" value="TreeGrafter"/>
</dbReference>
<feature type="region of interest" description="Disordered" evidence="8">
    <location>
        <begin position="468"/>
        <end position="511"/>
    </location>
</feature>